<evidence type="ECO:0000313" key="2">
    <source>
        <dbReference type="EMBL" id="KAF6766744.1"/>
    </source>
</evidence>
<proteinExistence type="predicted"/>
<feature type="region of interest" description="Disordered" evidence="1">
    <location>
        <begin position="42"/>
        <end position="112"/>
    </location>
</feature>
<evidence type="ECO:0000256" key="1">
    <source>
        <dbReference type="SAM" id="MobiDB-lite"/>
    </source>
</evidence>
<accession>A0A8H6MH49</accession>
<feature type="compositionally biased region" description="Polar residues" evidence="1">
    <location>
        <begin position="49"/>
        <end position="65"/>
    </location>
</feature>
<comment type="caution">
    <text evidence="2">The sequence shown here is derived from an EMBL/GenBank/DDBJ whole genome shotgun (WGS) entry which is preliminary data.</text>
</comment>
<protein>
    <submittedName>
        <fullName evidence="2">Uncharacterized protein</fullName>
    </submittedName>
</protein>
<keyword evidence="3" id="KW-1185">Reference proteome</keyword>
<dbReference type="AlphaFoldDB" id="A0A8H6MH49"/>
<dbReference type="EMBL" id="JACGCI010000001">
    <property type="protein sequence ID" value="KAF6766744.1"/>
    <property type="molecule type" value="Genomic_DNA"/>
</dbReference>
<name>A0A8H6MH49_9AGAR</name>
<organism evidence="2 3">
    <name type="scientific">Ephemerocybe angulata</name>
    <dbReference type="NCBI Taxonomy" id="980116"/>
    <lineage>
        <taxon>Eukaryota</taxon>
        <taxon>Fungi</taxon>
        <taxon>Dikarya</taxon>
        <taxon>Basidiomycota</taxon>
        <taxon>Agaricomycotina</taxon>
        <taxon>Agaricomycetes</taxon>
        <taxon>Agaricomycetidae</taxon>
        <taxon>Agaricales</taxon>
        <taxon>Agaricineae</taxon>
        <taxon>Psathyrellaceae</taxon>
        <taxon>Ephemerocybe</taxon>
    </lineage>
</organism>
<evidence type="ECO:0000313" key="3">
    <source>
        <dbReference type="Proteomes" id="UP000521943"/>
    </source>
</evidence>
<reference evidence="2 3" key="1">
    <citation type="submission" date="2020-07" db="EMBL/GenBank/DDBJ databases">
        <title>Comparative genomics of pyrophilous fungi reveals a link between fire events and developmental genes.</title>
        <authorList>
            <consortium name="DOE Joint Genome Institute"/>
            <person name="Steindorff A.S."/>
            <person name="Carver A."/>
            <person name="Calhoun S."/>
            <person name="Stillman K."/>
            <person name="Liu H."/>
            <person name="Lipzen A."/>
            <person name="Pangilinan J."/>
            <person name="Labutti K."/>
            <person name="Bruns T.D."/>
            <person name="Grigoriev I.V."/>
        </authorList>
    </citation>
    <scope>NUCLEOTIDE SEQUENCE [LARGE SCALE GENOMIC DNA]</scope>
    <source>
        <strain evidence="2 3">CBS 144469</strain>
    </source>
</reference>
<dbReference type="OrthoDB" id="3062721at2759"/>
<gene>
    <name evidence="2" type="ORF">DFP72DRAFT_30121</name>
</gene>
<feature type="compositionally biased region" description="Low complexity" evidence="1">
    <location>
        <begin position="143"/>
        <end position="164"/>
    </location>
</feature>
<dbReference type="Proteomes" id="UP000521943">
    <property type="component" value="Unassembled WGS sequence"/>
</dbReference>
<feature type="region of interest" description="Disordered" evidence="1">
    <location>
        <begin position="143"/>
        <end position="196"/>
    </location>
</feature>
<sequence length="224" mass="24916">MICLCHCHHLIVNYSPTSSRQARYLLPPLCLTIIPLPTPPSEDEILSLGSDSSRPSTATSQNGRPSTPVFRKLRLGLQSMRKRSQTPELPPTPELDTNIPLDPPALRVSRDRTPLPRHGAAVRKLHPAILSLSWKQASTRSSCSSMCRSTSSKASSVPSPSTSSFTLLPKKSLKPQRRTSTPIPRTSPYEAPYFATPPLLLDDTYSAYLRRQPRFEDDMRSLFP</sequence>